<dbReference type="Gene3D" id="1.10.10.10">
    <property type="entry name" value="Winged helix-like DNA-binding domain superfamily/Winged helix DNA-binding domain"/>
    <property type="match status" value="1"/>
</dbReference>
<keyword evidence="4" id="KW-0804">Transcription</keyword>
<dbReference type="PANTHER" id="PTHR43133">
    <property type="entry name" value="RNA POLYMERASE ECF-TYPE SIGMA FACTO"/>
    <property type="match status" value="1"/>
</dbReference>
<keyword evidence="2" id="KW-0805">Transcription regulation</keyword>
<organism evidence="7 8">
    <name type="scientific">Couchioplanes caeruleus</name>
    <dbReference type="NCBI Taxonomy" id="56438"/>
    <lineage>
        <taxon>Bacteria</taxon>
        <taxon>Bacillati</taxon>
        <taxon>Actinomycetota</taxon>
        <taxon>Actinomycetes</taxon>
        <taxon>Micromonosporales</taxon>
        <taxon>Micromonosporaceae</taxon>
        <taxon>Couchioplanes</taxon>
    </lineage>
</organism>
<dbReference type="Pfam" id="PF04542">
    <property type="entry name" value="Sigma70_r2"/>
    <property type="match status" value="1"/>
</dbReference>
<evidence type="ECO:0000256" key="1">
    <source>
        <dbReference type="ARBA" id="ARBA00010641"/>
    </source>
</evidence>
<comment type="similarity">
    <text evidence="1">Belongs to the sigma-70 factor family. ECF subfamily.</text>
</comment>
<keyword evidence="3" id="KW-0731">Sigma factor</keyword>
<dbReference type="InterPro" id="IPR013324">
    <property type="entry name" value="RNA_pol_sigma_r3/r4-like"/>
</dbReference>
<dbReference type="GO" id="GO:0003677">
    <property type="term" value="F:DNA binding"/>
    <property type="evidence" value="ECO:0007669"/>
    <property type="project" value="InterPro"/>
</dbReference>
<proteinExistence type="inferred from homology"/>
<comment type="caution">
    <text evidence="7">The sequence shown here is derived from an EMBL/GenBank/DDBJ whole genome shotgun (WGS) entry which is preliminary data.</text>
</comment>
<dbReference type="AlphaFoldDB" id="A0A3N1FTI2"/>
<evidence type="ECO:0000313" key="7">
    <source>
        <dbReference type="EMBL" id="ROP21311.1"/>
    </source>
</evidence>
<evidence type="ECO:0000256" key="4">
    <source>
        <dbReference type="ARBA" id="ARBA00023163"/>
    </source>
</evidence>
<sequence length="176" mass="19353">MDADARSDDTLMAALGKGDRDALAVLYRRHAPWLLLRLSQRCHDAGVVNEVVQDTFVAVWRGAARYRADGSVPAWIWGIGVRRLIDQFRAQKPATVPLVEEMSVEPSAEEQVLLGLEHSDLAAALQEINPELRAVVRATILDGLTAKEAARLLGIPVGTVKTRLMRARAALREELV</sequence>
<gene>
    <name evidence="7" type="ORF">EDD30_7712</name>
</gene>
<name>A0A3N1FTI2_9ACTN</name>
<dbReference type="CDD" id="cd06171">
    <property type="entry name" value="Sigma70_r4"/>
    <property type="match status" value="1"/>
</dbReference>
<dbReference type="InterPro" id="IPR036388">
    <property type="entry name" value="WH-like_DNA-bd_sf"/>
</dbReference>
<accession>A0A3N1FTI2</accession>
<reference evidence="7 8" key="1">
    <citation type="submission" date="2018-11" db="EMBL/GenBank/DDBJ databases">
        <title>Sequencing the genomes of 1000 actinobacteria strains.</title>
        <authorList>
            <person name="Klenk H.-P."/>
        </authorList>
    </citation>
    <scope>NUCLEOTIDE SEQUENCE [LARGE SCALE GENOMIC DNA]</scope>
    <source>
        <strain evidence="7 8">DSM 43634</strain>
    </source>
</reference>
<dbReference type="SUPFAM" id="SSF88659">
    <property type="entry name" value="Sigma3 and sigma4 domains of RNA polymerase sigma factors"/>
    <property type="match status" value="1"/>
</dbReference>
<dbReference type="InterPro" id="IPR013249">
    <property type="entry name" value="RNA_pol_sigma70_r4_t2"/>
</dbReference>
<feature type="domain" description="RNA polymerase sigma factor 70 region 4 type 2" evidence="6">
    <location>
        <begin position="120"/>
        <end position="171"/>
    </location>
</feature>
<dbReference type="Gene3D" id="1.10.1740.10">
    <property type="match status" value="1"/>
</dbReference>
<dbReference type="InterPro" id="IPR013325">
    <property type="entry name" value="RNA_pol_sigma_r2"/>
</dbReference>
<evidence type="ECO:0000256" key="3">
    <source>
        <dbReference type="ARBA" id="ARBA00023082"/>
    </source>
</evidence>
<dbReference type="NCBIfam" id="TIGR02937">
    <property type="entry name" value="sigma70-ECF"/>
    <property type="match status" value="1"/>
</dbReference>
<feature type="domain" description="RNA polymerase sigma-70 region 2" evidence="5">
    <location>
        <begin position="26"/>
        <end position="92"/>
    </location>
</feature>
<evidence type="ECO:0000259" key="5">
    <source>
        <dbReference type="Pfam" id="PF04542"/>
    </source>
</evidence>
<dbReference type="InterPro" id="IPR039425">
    <property type="entry name" value="RNA_pol_sigma-70-like"/>
</dbReference>
<evidence type="ECO:0000313" key="8">
    <source>
        <dbReference type="Proteomes" id="UP000271683"/>
    </source>
</evidence>
<protein>
    <submittedName>
        <fullName evidence="7">RNA polymerase sigma-70 factor (ECF subfamily)</fullName>
    </submittedName>
</protein>
<dbReference type="InterPro" id="IPR007627">
    <property type="entry name" value="RNA_pol_sigma70_r2"/>
</dbReference>
<evidence type="ECO:0000259" key="6">
    <source>
        <dbReference type="Pfam" id="PF08281"/>
    </source>
</evidence>
<evidence type="ECO:0000256" key="2">
    <source>
        <dbReference type="ARBA" id="ARBA00023015"/>
    </source>
</evidence>
<dbReference type="GO" id="GO:0016987">
    <property type="term" value="F:sigma factor activity"/>
    <property type="evidence" value="ECO:0007669"/>
    <property type="project" value="UniProtKB-KW"/>
</dbReference>
<dbReference type="PANTHER" id="PTHR43133:SF46">
    <property type="entry name" value="RNA POLYMERASE SIGMA-70 FACTOR ECF SUBFAMILY"/>
    <property type="match status" value="1"/>
</dbReference>
<dbReference type="Pfam" id="PF08281">
    <property type="entry name" value="Sigma70_r4_2"/>
    <property type="match status" value="1"/>
</dbReference>
<dbReference type="Proteomes" id="UP000271683">
    <property type="component" value="Unassembled WGS sequence"/>
</dbReference>
<dbReference type="GO" id="GO:0006352">
    <property type="term" value="P:DNA-templated transcription initiation"/>
    <property type="evidence" value="ECO:0007669"/>
    <property type="project" value="InterPro"/>
</dbReference>
<dbReference type="SUPFAM" id="SSF88946">
    <property type="entry name" value="Sigma2 domain of RNA polymerase sigma factors"/>
    <property type="match status" value="1"/>
</dbReference>
<dbReference type="EMBL" id="RJKL01000002">
    <property type="protein sequence ID" value="ROP21311.1"/>
    <property type="molecule type" value="Genomic_DNA"/>
</dbReference>
<dbReference type="InterPro" id="IPR014284">
    <property type="entry name" value="RNA_pol_sigma-70_dom"/>
</dbReference>
<dbReference type="RefSeq" id="WP_244945706.1">
    <property type="nucleotide sequence ID" value="NZ_RJKL01000002.1"/>
</dbReference>